<dbReference type="PROSITE" id="PS50801">
    <property type="entry name" value="STAS"/>
    <property type="match status" value="1"/>
</dbReference>
<feature type="domain" description="STAS" evidence="1">
    <location>
        <begin position="1"/>
        <end position="109"/>
    </location>
</feature>
<dbReference type="InterPro" id="IPR002645">
    <property type="entry name" value="STAS_dom"/>
</dbReference>
<dbReference type="RefSeq" id="WP_146577403.1">
    <property type="nucleotide sequence ID" value="NZ_SJPM01000003.1"/>
</dbReference>
<name>A0A5C6AGX6_9BACT</name>
<keyword evidence="3" id="KW-1185">Reference proteome</keyword>
<dbReference type="Gene3D" id="3.30.750.24">
    <property type="entry name" value="STAS domain"/>
    <property type="match status" value="1"/>
</dbReference>
<dbReference type="Proteomes" id="UP000316213">
    <property type="component" value="Unassembled WGS sequence"/>
</dbReference>
<dbReference type="AlphaFoldDB" id="A0A5C6AGX6"/>
<evidence type="ECO:0000313" key="3">
    <source>
        <dbReference type="Proteomes" id="UP000316213"/>
    </source>
</evidence>
<comment type="caution">
    <text evidence="2">The sequence shown here is derived from an EMBL/GenBank/DDBJ whole genome shotgun (WGS) entry which is preliminary data.</text>
</comment>
<dbReference type="OrthoDB" id="283212at2"/>
<dbReference type="GO" id="GO:0043856">
    <property type="term" value="F:anti-sigma factor antagonist activity"/>
    <property type="evidence" value="ECO:0007669"/>
    <property type="project" value="TreeGrafter"/>
</dbReference>
<protein>
    <submittedName>
        <fullName evidence="2">STAS domain protein</fullName>
    </submittedName>
</protein>
<accession>A0A5C6AGX6</accession>
<evidence type="ECO:0000313" key="2">
    <source>
        <dbReference type="EMBL" id="TWT98700.1"/>
    </source>
</evidence>
<dbReference type="InterPro" id="IPR036513">
    <property type="entry name" value="STAS_dom_sf"/>
</dbReference>
<dbReference type="EMBL" id="SJPM01000003">
    <property type="protein sequence ID" value="TWT98700.1"/>
    <property type="molecule type" value="Genomic_DNA"/>
</dbReference>
<sequence length="111" mass="12180">MSLITRQGHVTVVTLNQPLRQEAVDEISSRIDDAMRDGIPNLVMDLSQTPLIDGAGLQWLDDLDMEAADRGGCVRLCNANELCIDILRMTGVGDRLDHYPSLPAAMASFVR</sequence>
<dbReference type="PANTHER" id="PTHR33495">
    <property type="entry name" value="ANTI-SIGMA FACTOR ANTAGONIST TM_1081-RELATED-RELATED"/>
    <property type="match status" value="1"/>
</dbReference>
<dbReference type="CDD" id="cd07043">
    <property type="entry name" value="STAS_anti-anti-sigma_factors"/>
    <property type="match status" value="1"/>
</dbReference>
<reference evidence="2 3" key="1">
    <citation type="submission" date="2019-02" db="EMBL/GenBank/DDBJ databases">
        <title>Deep-cultivation of Planctomycetes and their phenomic and genomic characterization uncovers novel biology.</title>
        <authorList>
            <person name="Wiegand S."/>
            <person name="Jogler M."/>
            <person name="Boedeker C."/>
            <person name="Pinto D."/>
            <person name="Vollmers J."/>
            <person name="Rivas-Marin E."/>
            <person name="Kohn T."/>
            <person name="Peeters S.H."/>
            <person name="Heuer A."/>
            <person name="Rast P."/>
            <person name="Oberbeckmann S."/>
            <person name="Bunk B."/>
            <person name="Jeske O."/>
            <person name="Meyerdierks A."/>
            <person name="Storesund J.E."/>
            <person name="Kallscheuer N."/>
            <person name="Luecker S."/>
            <person name="Lage O.M."/>
            <person name="Pohl T."/>
            <person name="Merkel B.J."/>
            <person name="Hornburger P."/>
            <person name="Mueller R.-W."/>
            <person name="Bruemmer F."/>
            <person name="Labrenz M."/>
            <person name="Spormann A.M."/>
            <person name="Op Den Camp H."/>
            <person name="Overmann J."/>
            <person name="Amann R."/>
            <person name="Jetten M.S.M."/>
            <person name="Mascher T."/>
            <person name="Medema M.H."/>
            <person name="Devos D.P."/>
            <person name="Kaster A.-K."/>
            <person name="Ovreas L."/>
            <person name="Rohde M."/>
            <person name="Galperin M.Y."/>
            <person name="Jogler C."/>
        </authorList>
    </citation>
    <scope>NUCLEOTIDE SEQUENCE [LARGE SCALE GENOMIC DNA]</scope>
    <source>
        <strain evidence="2 3">Pla100</strain>
    </source>
</reference>
<dbReference type="SUPFAM" id="SSF52091">
    <property type="entry name" value="SpoIIaa-like"/>
    <property type="match status" value="1"/>
</dbReference>
<dbReference type="Pfam" id="PF01740">
    <property type="entry name" value="STAS"/>
    <property type="match status" value="1"/>
</dbReference>
<evidence type="ECO:0000259" key="1">
    <source>
        <dbReference type="PROSITE" id="PS50801"/>
    </source>
</evidence>
<proteinExistence type="predicted"/>
<gene>
    <name evidence="2" type="ORF">Pla100_18650</name>
</gene>
<organism evidence="2 3">
    <name type="scientific">Neorhodopirellula pilleata</name>
    <dbReference type="NCBI Taxonomy" id="2714738"/>
    <lineage>
        <taxon>Bacteria</taxon>
        <taxon>Pseudomonadati</taxon>
        <taxon>Planctomycetota</taxon>
        <taxon>Planctomycetia</taxon>
        <taxon>Pirellulales</taxon>
        <taxon>Pirellulaceae</taxon>
        <taxon>Neorhodopirellula</taxon>
    </lineage>
</organism>